<proteinExistence type="predicted"/>
<keyword evidence="1" id="KW-0175">Coiled coil</keyword>
<feature type="coiled-coil region" evidence="1">
    <location>
        <begin position="29"/>
        <end position="59"/>
    </location>
</feature>
<sequence length="222" mass="25183">MAEKTTTSRGRKANTATATIAETKKAEVKTQTEIELEETKKALAEMQKMLEEMKSANNQTVVIQKDNSARRGKIKCISLSPNPVNVATRPNFEGRGYTFKEYGSKWEIKADDLEDIISSYPKTMESGLIYICDRDFAEEQGLTEKYADTILTKELMDELVYLRRDLDVEVLLALPTELLEATIIRIVQLYKANEHFDANVLEKIKNETGYDIVEMSTNALVK</sequence>
<dbReference type="EMBL" id="BK015299">
    <property type="protein sequence ID" value="DAE00136.1"/>
    <property type="molecule type" value="Genomic_DNA"/>
</dbReference>
<reference evidence="2" key="1">
    <citation type="journal article" date="2021" name="Proc. Natl. Acad. Sci. U.S.A.">
        <title>A Catalog of Tens of Thousands of Viruses from Human Metagenomes Reveals Hidden Associations with Chronic Diseases.</title>
        <authorList>
            <person name="Tisza M.J."/>
            <person name="Buck C.B."/>
        </authorList>
    </citation>
    <scope>NUCLEOTIDE SEQUENCE</scope>
    <source>
        <strain evidence="2">CtTBR23</strain>
    </source>
</reference>
<accession>A0A8S5P0H2</accession>
<protein>
    <submittedName>
        <fullName evidence="2">Uncharacterized protein</fullName>
    </submittedName>
</protein>
<evidence type="ECO:0000256" key="1">
    <source>
        <dbReference type="SAM" id="Coils"/>
    </source>
</evidence>
<evidence type="ECO:0000313" key="2">
    <source>
        <dbReference type="EMBL" id="DAE00136.1"/>
    </source>
</evidence>
<name>A0A8S5P0H2_9CAUD</name>
<organism evidence="2">
    <name type="scientific">Siphoviridae sp. ctTBR23</name>
    <dbReference type="NCBI Taxonomy" id="2825515"/>
    <lineage>
        <taxon>Viruses</taxon>
        <taxon>Duplodnaviria</taxon>
        <taxon>Heunggongvirae</taxon>
        <taxon>Uroviricota</taxon>
        <taxon>Caudoviricetes</taxon>
    </lineage>
</organism>